<evidence type="ECO:0000313" key="3">
    <source>
        <dbReference type="Proteomes" id="UP000250744"/>
    </source>
</evidence>
<evidence type="ECO:0000313" key="2">
    <source>
        <dbReference type="EMBL" id="RAU17472.1"/>
    </source>
</evidence>
<sequence>MNLVNNKLKKYTGISVLFILTVCSTLFLTRDNYTAENIIGHIVISLIFNYQAIAFIFGWPMMTNTISLEKGKHDFFRVFLFTFMMLVWINILLN</sequence>
<keyword evidence="1" id="KW-0472">Membrane</keyword>
<name>A0A364NK68_9GAMM</name>
<dbReference type="Proteomes" id="UP000250744">
    <property type="component" value="Unassembled WGS sequence"/>
</dbReference>
<dbReference type="AlphaFoldDB" id="A0A364NK68"/>
<feature type="transmembrane region" description="Helical" evidence="1">
    <location>
        <begin position="41"/>
        <end position="62"/>
    </location>
</feature>
<keyword evidence="1" id="KW-0812">Transmembrane</keyword>
<reference evidence="2 3" key="1">
    <citation type="submission" date="2018-06" db="EMBL/GenBank/DDBJ databases">
        <title>Nitrincola tibetense sp. nov., isolated from Lake XuguoCo on Tibetan Plateau.</title>
        <authorList>
            <person name="Xing P."/>
        </authorList>
    </citation>
    <scope>NUCLEOTIDE SEQUENCE [LARGE SCALE GENOMIC DNA]</scope>
    <source>
        <strain evidence="3">xg18</strain>
    </source>
</reference>
<organism evidence="2 3">
    <name type="scientific">Nitrincola tibetensis</name>
    <dbReference type="NCBI Taxonomy" id="2219697"/>
    <lineage>
        <taxon>Bacteria</taxon>
        <taxon>Pseudomonadati</taxon>
        <taxon>Pseudomonadota</taxon>
        <taxon>Gammaproteobacteria</taxon>
        <taxon>Oceanospirillales</taxon>
        <taxon>Oceanospirillaceae</taxon>
        <taxon>Nitrincola</taxon>
    </lineage>
</organism>
<keyword evidence="3" id="KW-1185">Reference proteome</keyword>
<proteinExistence type="predicted"/>
<evidence type="ECO:0000256" key="1">
    <source>
        <dbReference type="SAM" id="Phobius"/>
    </source>
</evidence>
<dbReference type="EMBL" id="QKRX01000009">
    <property type="protein sequence ID" value="RAU17472.1"/>
    <property type="molecule type" value="Genomic_DNA"/>
</dbReference>
<accession>A0A364NK68</accession>
<protein>
    <submittedName>
        <fullName evidence="2">Uncharacterized protein</fullName>
    </submittedName>
</protein>
<comment type="caution">
    <text evidence="2">The sequence shown here is derived from an EMBL/GenBank/DDBJ whole genome shotgun (WGS) entry which is preliminary data.</text>
</comment>
<feature type="transmembrane region" description="Helical" evidence="1">
    <location>
        <begin position="74"/>
        <end position="93"/>
    </location>
</feature>
<keyword evidence="1" id="KW-1133">Transmembrane helix</keyword>
<gene>
    <name evidence="2" type="ORF">DN062_12295</name>
</gene>
<feature type="transmembrane region" description="Helical" evidence="1">
    <location>
        <begin position="12"/>
        <end position="29"/>
    </location>
</feature>